<keyword evidence="1" id="KW-0732">Signal</keyword>
<dbReference type="CDD" id="cd10527">
    <property type="entry name" value="SET_LSMT"/>
    <property type="match status" value="2"/>
</dbReference>
<dbReference type="EnsemblPlants" id="Pp3c18_1260V3.4">
    <property type="protein sequence ID" value="Pp3c18_1260V3.4"/>
    <property type="gene ID" value="Pp3c18_1260"/>
</dbReference>
<dbReference type="GeneID" id="112295293"/>
<evidence type="ECO:0000313" key="3">
    <source>
        <dbReference type="EnsemblPlants" id="Pp3c18_1260V3.6"/>
    </source>
</evidence>
<dbReference type="OrthoDB" id="341421at2759"/>
<reference evidence="3 4" key="1">
    <citation type="journal article" date="2008" name="Science">
        <title>The Physcomitrella genome reveals evolutionary insights into the conquest of land by plants.</title>
        <authorList>
            <person name="Rensing S."/>
            <person name="Lang D."/>
            <person name="Zimmer A."/>
            <person name="Terry A."/>
            <person name="Salamov A."/>
            <person name="Shapiro H."/>
            <person name="Nishiyama T."/>
            <person name="Perroud P.-F."/>
            <person name="Lindquist E."/>
            <person name="Kamisugi Y."/>
            <person name="Tanahashi T."/>
            <person name="Sakakibara K."/>
            <person name="Fujita T."/>
            <person name="Oishi K."/>
            <person name="Shin-I T."/>
            <person name="Kuroki Y."/>
            <person name="Toyoda A."/>
            <person name="Suzuki Y."/>
            <person name="Hashimoto A."/>
            <person name="Yamaguchi K."/>
            <person name="Sugano A."/>
            <person name="Kohara Y."/>
            <person name="Fujiyama A."/>
            <person name="Anterola A."/>
            <person name="Aoki S."/>
            <person name="Ashton N."/>
            <person name="Barbazuk W.B."/>
            <person name="Barker E."/>
            <person name="Bennetzen J."/>
            <person name="Bezanilla M."/>
            <person name="Blankenship R."/>
            <person name="Cho S.H."/>
            <person name="Dutcher S."/>
            <person name="Estelle M."/>
            <person name="Fawcett J.A."/>
            <person name="Gundlach H."/>
            <person name="Hanada K."/>
            <person name="Heyl A."/>
            <person name="Hicks K.A."/>
            <person name="Hugh J."/>
            <person name="Lohr M."/>
            <person name="Mayer K."/>
            <person name="Melkozernov A."/>
            <person name="Murata T."/>
            <person name="Nelson D."/>
            <person name="Pils B."/>
            <person name="Prigge M."/>
            <person name="Reiss B."/>
            <person name="Renner T."/>
            <person name="Rombauts S."/>
            <person name="Rushton P."/>
            <person name="Sanderfoot A."/>
            <person name="Schween G."/>
            <person name="Shiu S.-H."/>
            <person name="Stueber K."/>
            <person name="Theodoulou F.L."/>
            <person name="Tu H."/>
            <person name="Van de Peer Y."/>
            <person name="Verrier P.J."/>
            <person name="Waters E."/>
            <person name="Wood A."/>
            <person name="Yang L."/>
            <person name="Cove D."/>
            <person name="Cuming A."/>
            <person name="Hasebe M."/>
            <person name="Lucas S."/>
            <person name="Mishler D.B."/>
            <person name="Reski R."/>
            <person name="Grigoriev I."/>
            <person name="Quatrano R.S."/>
            <person name="Boore J.L."/>
        </authorList>
    </citation>
    <scope>NUCLEOTIDE SEQUENCE [LARGE SCALE GENOMIC DNA]</scope>
    <source>
        <strain evidence="3 4">cv. Gransden 2004</strain>
    </source>
</reference>
<evidence type="ECO:0000256" key="1">
    <source>
        <dbReference type="SAM" id="SignalP"/>
    </source>
</evidence>
<dbReference type="EnsemblPlants" id="Pp3c18_1260V3.5">
    <property type="protein sequence ID" value="Pp3c18_1260V3.5"/>
    <property type="gene ID" value="Pp3c18_1260"/>
</dbReference>
<feature type="signal peptide" evidence="1">
    <location>
        <begin position="1"/>
        <end position="23"/>
    </location>
</feature>
<dbReference type="RefSeq" id="XP_024402414.1">
    <property type="nucleotide sequence ID" value="XM_024546646.1"/>
</dbReference>
<evidence type="ECO:0000259" key="2">
    <source>
        <dbReference type="PROSITE" id="PS50280"/>
    </source>
</evidence>
<dbReference type="EMBL" id="ABEU02000018">
    <property type="status" value="NOT_ANNOTATED_CDS"/>
    <property type="molecule type" value="Genomic_DNA"/>
</dbReference>
<dbReference type="Gene3D" id="3.90.1410.10">
    <property type="entry name" value="set domain protein methyltransferase, domain 1"/>
    <property type="match status" value="2"/>
</dbReference>
<dbReference type="RefSeq" id="XP_024402415.1">
    <property type="nucleotide sequence ID" value="XM_024546647.1"/>
</dbReference>
<protein>
    <recommendedName>
        <fullName evidence="2">SET domain-containing protein</fullName>
    </recommendedName>
</protein>
<gene>
    <name evidence="3" type="primary">LOC112295293</name>
</gene>
<feature type="chain" id="PRO_5043238832" description="SET domain-containing protein" evidence="1">
    <location>
        <begin position="24"/>
        <end position="1072"/>
    </location>
</feature>
<dbReference type="RefSeq" id="XP_024402416.1">
    <property type="nucleotide sequence ID" value="XM_024546648.1"/>
</dbReference>
<dbReference type="InterPro" id="IPR050600">
    <property type="entry name" value="SETD3_SETD6_MTase"/>
</dbReference>
<reference evidence="3 4" key="2">
    <citation type="journal article" date="2018" name="Plant J.">
        <title>The Physcomitrella patens chromosome-scale assembly reveals moss genome structure and evolution.</title>
        <authorList>
            <person name="Lang D."/>
            <person name="Ullrich K.K."/>
            <person name="Murat F."/>
            <person name="Fuchs J."/>
            <person name="Jenkins J."/>
            <person name="Haas F.B."/>
            <person name="Piednoel M."/>
            <person name="Gundlach H."/>
            <person name="Van Bel M."/>
            <person name="Meyberg R."/>
            <person name="Vives C."/>
            <person name="Morata J."/>
            <person name="Symeonidi A."/>
            <person name="Hiss M."/>
            <person name="Muchero W."/>
            <person name="Kamisugi Y."/>
            <person name="Saleh O."/>
            <person name="Blanc G."/>
            <person name="Decker E.L."/>
            <person name="van Gessel N."/>
            <person name="Grimwood J."/>
            <person name="Hayes R.D."/>
            <person name="Graham S.W."/>
            <person name="Gunter L.E."/>
            <person name="McDaniel S.F."/>
            <person name="Hoernstein S.N.W."/>
            <person name="Larsson A."/>
            <person name="Li F.W."/>
            <person name="Perroud P.F."/>
            <person name="Phillips J."/>
            <person name="Ranjan P."/>
            <person name="Rokshar D.S."/>
            <person name="Rothfels C.J."/>
            <person name="Schneider L."/>
            <person name="Shu S."/>
            <person name="Stevenson D.W."/>
            <person name="Thummler F."/>
            <person name="Tillich M."/>
            <person name="Villarreal Aguilar J.C."/>
            <person name="Widiez T."/>
            <person name="Wong G.K."/>
            <person name="Wymore A."/>
            <person name="Zhang Y."/>
            <person name="Zimmer A.D."/>
            <person name="Quatrano R.S."/>
            <person name="Mayer K.F.X."/>
            <person name="Goodstein D."/>
            <person name="Casacuberta J.M."/>
            <person name="Vandepoele K."/>
            <person name="Reski R."/>
            <person name="Cuming A.C."/>
            <person name="Tuskan G.A."/>
            <person name="Maumus F."/>
            <person name="Salse J."/>
            <person name="Schmutz J."/>
            <person name="Rensing S.A."/>
        </authorList>
    </citation>
    <scope>NUCLEOTIDE SEQUENCE [LARGE SCALE GENOMIC DNA]</scope>
    <source>
        <strain evidence="3 4">cv. Gransden 2004</strain>
    </source>
</reference>
<dbReference type="EnsemblPlants" id="Pp3c18_1260V3.8">
    <property type="protein sequence ID" value="Pp3c18_1260V3.8"/>
    <property type="gene ID" value="Pp3c18_1260"/>
</dbReference>
<feature type="domain" description="SET" evidence="2">
    <location>
        <begin position="578"/>
        <end position="790"/>
    </location>
</feature>
<dbReference type="Gramene" id="Pp3c18_1260V3.8">
    <property type="protein sequence ID" value="Pp3c18_1260V3.8"/>
    <property type="gene ID" value="Pp3c18_1260"/>
</dbReference>
<proteinExistence type="predicted"/>
<dbReference type="EnsemblPlants" id="Pp3c18_1260V3.6">
    <property type="protein sequence ID" value="Pp3c18_1260V3.6"/>
    <property type="gene ID" value="Pp3c18_1260"/>
</dbReference>
<dbReference type="PANTHER" id="PTHR13271:SF137">
    <property type="entry name" value="SET DOMAIN-CONTAINING PROTEIN"/>
    <property type="match status" value="1"/>
</dbReference>
<dbReference type="RefSeq" id="XP_024402419.1">
    <property type="nucleotide sequence ID" value="XM_024546651.2"/>
</dbReference>
<sequence length="1072" mass="120651">MASTSKAIFSFICLALLLPLSSCNCVAPLYSHRTPSAHAWLASRLRSKNVASLSSARWSQLGRLPPPPAPPSFTLLDSVSRQFVNWLHQHSHPSHPRNFSITPIERPGFKSEEIPLALAAFAAKSLNNGDVLLDLQLDSWLSDVFASESIPSLKDAPWEVRLASILLHERAKGSGSRWDPYIKALPDFIFLPLFFTDLELNNIQDASVQDEVQRLRRFIESTFQSLTPEEVAGSKFTEYAWAMAVTYSSACRIIVQGTIHHVLVPFVSFSFEPNSKVTAVIADGSIRLQAIENIPEHSFLSMSYDHNNSSDLFIFRGIVDSKLINVLLFSSLLDLVDWYVTSYGALNNNKYLTLRVVQDAKVAFENQLMSPMTTTDLSGDGLFILGLDGSVNPRILCLLGSLFYAKELLAREVGRENMDITNMNNMIGTQWERDMNTMVRSFLRISTLDCERIMGFDDKFSNSTLSALRAIKERIHGLMCTSTTAEEDKAFLAAAEWDGFGGLGISESGCPSCRWQIEEMSFNDYLAVSYRLYRKGVLKILISHLSCLDVEENIAPSNVVHQNGTDTTDQFVSWMEGNGFSISEKLSITHLLAGDGKLVRGVVVLKNIRRGETLCNLPLDMGLYDNETIVAGEVDSWDRAAARLLREKAKGSSSAWASYINILPQNMTVPILLEDHELHEVQWWPVLRELVQVRKSIRESFSLLSVDDLAGADFEEYRWAAMMVHSRAFTLPVFADDHYAPYVMMPYMDMINHHYHYQADWMSQPIWGGKVEIVARRDIKKGEELFASFGPRANDNLFLYYGFVLKDNPFDVAGIFASYEDGVRWFLDTWTTSCKHSVNPRSLASCKRLRWEEQWKLAKDALENVSGRGASLNREWWHLVNLWADMGYQYIPFQPGPTVYFAGITDPSLIALFESVVNNTLQLNQTILATTKFKESSLSTGVSSNQTLNVGLRSFFTCMKSHIRELSQHPVVEGHPCWEEFVTVSEIADASTWSLLVGKIAVGVRCLEVLSLFPTTIEEDEALINASNNSRTCVSGTSCSGRQTVSEHLQLTREYRYLKKLMLQEVVHKLIS</sequence>
<dbReference type="Gramene" id="Pp3c18_1260V3.7">
    <property type="protein sequence ID" value="Pp3c18_1260V3.7"/>
    <property type="gene ID" value="Pp3c18_1260"/>
</dbReference>
<name>A0A7I4BCF5_PHYPA</name>
<dbReference type="GO" id="GO:0016279">
    <property type="term" value="F:protein-lysine N-methyltransferase activity"/>
    <property type="evidence" value="ECO:0000318"/>
    <property type="project" value="GO_Central"/>
</dbReference>
<dbReference type="PROSITE" id="PS50280">
    <property type="entry name" value="SET"/>
    <property type="match status" value="1"/>
</dbReference>
<accession>A0A7I4BCF5</accession>
<dbReference type="SUPFAM" id="SSF82199">
    <property type="entry name" value="SET domain"/>
    <property type="match status" value="2"/>
</dbReference>
<evidence type="ECO:0000313" key="4">
    <source>
        <dbReference type="Proteomes" id="UP000006727"/>
    </source>
</evidence>
<dbReference type="RefSeq" id="XP_024402418.1">
    <property type="nucleotide sequence ID" value="XM_024546650.2"/>
</dbReference>
<organism evidence="3 4">
    <name type="scientific">Physcomitrium patens</name>
    <name type="common">Spreading-leaved earth moss</name>
    <name type="synonym">Physcomitrella patens</name>
    <dbReference type="NCBI Taxonomy" id="3218"/>
    <lineage>
        <taxon>Eukaryota</taxon>
        <taxon>Viridiplantae</taxon>
        <taxon>Streptophyta</taxon>
        <taxon>Embryophyta</taxon>
        <taxon>Bryophyta</taxon>
        <taxon>Bryophytina</taxon>
        <taxon>Bryopsida</taxon>
        <taxon>Funariidae</taxon>
        <taxon>Funariales</taxon>
        <taxon>Funariaceae</taxon>
        <taxon>Physcomitrium</taxon>
    </lineage>
</organism>
<dbReference type="InterPro" id="IPR001214">
    <property type="entry name" value="SET_dom"/>
</dbReference>
<dbReference type="InterPro" id="IPR046341">
    <property type="entry name" value="SET_dom_sf"/>
</dbReference>
<dbReference type="EnsemblPlants" id="Pp3c18_1260V3.7">
    <property type="protein sequence ID" value="Pp3c18_1260V3.7"/>
    <property type="gene ID" value="Pp3c18_1260"/>
</dbReference>
<dbReference type="Gramene" id="Pp3c18_1260V3.4">
    <property type="protein sequence ID" value="Pp3c18_1260V3.4"/>
    <property type="gene ID" value="Pp3c18_1260"/>
</dbReference>
<dbReference type="Gramene" id="Pp3c18_1260V3.6">
    <property type="protein sequence ID" value="Pp3c18_1260V3.6"/>
    <property type="gene ID" value="Pp3c18_1260"/>
</dbReference>
<dbReference type="Pfam" id="PF00856">
    <property type="entry name" value="SET"/>
    <property type="match status" value="1"/>
</dbReference>
<keyword evidence="4" id="KW-1185">Reference proteome</keyword>
<dbReference type="KEGG" id="ppp:112295293"/>
<dbReference type="PANTHER" id="PTHR13271">
    <property type="entry name" value="UNCHARACTERIZED PUTATIVE METHYLTRANSFERASE"/>
    <property type="match status" value="1"/>
</dbReference>
<dbReference type="Gramene" id="Pp3c18_1260V3.5">
    <property type="protein sequence ID" value="Pp3c18_1260V3.5"/>
    <property type="gene ID" value="Pp3c18_1260"/>
</dbReference>
<dbReference type="Proteomes" id="UP000006727">
    <property type="component" value="Chromosome 18"/>
</dbReference>
<reference evidence="3" key="3">
    <citation type="submission" date="2020-12" db="UniProtKB">
        <authorList>
            <consortium name="EnsemblPlants"/>
        </authorList>
    </citation>
    <scope>IDENTIFICATION</scope>
</reference>
<dbReference type="AlphaFoldDB" id="A0A7I4BCF5"/>